<dbReference type="InterPro" id="IPR036249">
    <property type="entry name" value="Thioredoxin-like_sf"/>
</dbReference>
<dbReference type="SUPFAM" id="SSF52833">
    <property type="entry name" value="Thioredoxin-like"/>
    <property type="match status" value="1"/>
</dbReference>
<comment type="caution">
    <text evidence="3">The sequence shown here is derived from an EMBL/GenBank/DDBJ whole genome shotgun (WGS) entry which is preliminary data.</text>
</comment>
<dbReference type="Proteomes" id="UP000245678">
    <property type="component" value="Unassembled WGS sequence"/>
</dbReference>
<proteinExistence type="predicted"/>
<dbReference type="Gene3D" id="3.40.30.10">
    <property type="entry name" value="Glutaredoxin"/>
    <property type="match status" value="1"/>
</dbReference>
<dbReference type="PANTHER" id="PTHR42852">
    <property type="entry name" value="THIOL:DISULFIDE INTERCHANGE PROTEIN DSBE"/>
    <property type="match status" value="1"/>
</dbReference>
<reference evidence="3 4" key="1">
    <citation type="submission" date="2018-05" db="EMBL/GenBank/DDBJ databases">
        <title>Genomic Encyclopedia of Archaeal and Bacterial Type Strains, Phase II (KMG-II): from individual species to whole genera.</title>
        <authorList>
            <person name="Goeker M."/>
        </authorList>
    </citation>
    <scope>NUCLEOTIDE SEQUENCE [LARGE SCALE GENOMIC DNA]</scope>
    <source>
        <strain evidence="3 4">DSM 19975</strain>
    </source>
</reference>
<sequence>MKKILSFVLSALCFSATAQSSLNTGDVMPAITISPVINAPVTKINFMGKARTPFYILNFWGTWCSPCIPEMDALAKLQKANEGRVQIIGISNDPVNRLKKYVNKKPSTLWLASDTSFFLYKAFGFSYVGQAAIINSKHQVVALVKTDSVNQRLIDKLISGKPLKSSAELKGLPVITHNDVFGVDSTLSESFTLRGYMAGQQTMGKHYLNAPYLGRRVSYMNVCAELLYKEAFGITSPKQVLYEVDEKAVCDFDNKATRYCLDLLVKPEDKDSLYSIMQRKLLGTLPIKARITEKVIPVYVLKTNPAQKLNFNISTQSKTDYSFNGNGYDGIAVTLESFATNYLSNEFDLPVVDETGLKEKYDIKTMADMSTRGAVLQSVNKLGLVLSKAGRKMKVLVFYK</sequence>
<dbReference type="Pfam" id="PF12543">
    <property type="entry name" value="DUF3738"/>
    <property type="match status" value="1"/>
</dbReference>
<keyword evidence="4" id="KW-1185">Reference proteome</keyword>
<name>A0A316H102_9SPHI</name>
<accession>A0A316H102</accession>
<dbReference type="InterPro" id="IPR013766">
    <property type="entry name" value="Thioredoxin_domain"/>
</dbReference>
<feature type="domain" description="Thioredoxin" evidence="2">
    <location>
        <begin position="22"/>
        <end position="189"/>
    </location>
</feature>
<dbReference type="RefSeq" id="WP_109609700.1">
    <property type="nucleotide sequence ID" value="NZ_QGHA01000012.1"/>
</dbReference>
<dbReference type="GO" id="GO:0016209">
    <property type="term" value="F:antioxidant activity"/>
    <property type="evidence" value="ECO:0007669"/>
    <property type="project" value="InterPro"/>
</dbReference>
<dbReference type="InterPro" id="IPR017801">
    <property type="entry name" value="DUF3738"/>
</dbReference>
<feature type="chain" id="PRO_5016393766" evidence="1">
    <location>
        <begin position="19"/>
        <end position="400"/>
    </location>
</feature>
<dbReference type="AlphaFoldDB" id="A0A316H102"/>
<feature type="signal peptide" evidence="1">
    <location>
        <begin position="1"/>
        <end position="18"/>
    </location>
</feature>
<organism evidence="3 4">
    <name type="scientific">Mucilaginibacter oryzae</name>
    <dbReference type="NCBI Taxonomy" id="468058"/>
    <lineage>
        <taxon>Bacteria</taxon>
        <taxon>Pseudomonadati</taxon>
        <taxon>Bacteroidota</taxon>
        <taxon>Sphingobacteriia</taxon>
        <taxon>Sphingobacteriales</taxon>
        <taxon>Sphingobacteriaceae</taxon>
        <taxon>Mucilaginibacter</taxon>
    </lineage>
</organism>
<keyword evidence="1" id="KW-0732">Signal</keyword>
<evidence type="ECO:0000256" key="1">
    <source>
        <dbReference type="SAM" id="SignalP"/>
    </source>
</evidence>
<dbReference type="InterPro" id="IPR000866">
    <property type="entry name" value="AhpC/TSA"/>
</dbReference>
<dbReference type="PROSITE" id="PS51352">
    <property type="entry name" value="THIOREDOXIN_2"/>
    <property type="match status" value="1"/>
</dbReference>
<dbReference type="CDD" id="cd02966">
    <property type="entry name" value="TlpA_like_family"/>
    <property type="match status" value="1"/>
</dbReference>
<dbReference type="PANTHER" id="PTHR42852:SF13">
    <property type="entry name" value="PROTEIN DIPZ"/>
    <property type="match status" value="1"/>
</dbReference>
<dbReference type="Pfam" id="PF00578">
    <property type="entry name" value="AhpC-TSA"/>
    <property type="match status" value="1"/>
</dbReference>
<evidence type="ECO:0000313" key="3">
    <source>
        <dbReference type="EMBL" id="PWK72489.1"/>
    </source>
</evidence>
<evidence type="ECO:0000313" key="4">
    <source>
        <dbReference type="Proteomes" id="UP000245678"/>
    </source>
</evidence>
<dbReference type="GO" id="GO:0016491">
    <property type="term" value="F:oxidoreductase activity"/>
    <property type="evidence" value="ECO:0007669"/>
    <property type="project" value="InterPro"/>
</dbReference>
<dbReference type="InterPro" id="IPR050553">
    <property type="entry name" value="Thioredoxin_ResA/DsbE_sf"/>
</dbReference>
<protein>
    <submittedName>
        <fullName evidence="3">Uncharacterized protein (TIGR03435 family)</fullName>
    </submittedName>
</protein>
<evidence type="ECO:0000259" key="2">
    <source>
        <dbReference type="PROSITE" id="PS51352"/>
    </source>
</evidence>
<gene>
    <name evidence="3" type="ORF">LX99_04346</name>
</gene>
<dbReference type="EMBL" id="QGHA01000012">
    <property type="protein sequence ID" value="PWK72489.1"/>
    <property type="molecule type" value="Genomic_DNA"/>
</dbReference>